<protein>
    <submittedName>
        <fullName evidence="5">Carbohydrate esterase|CE10</fullName>
        <ecNumber evidence="5">3.1.1.-</ecNumber>
    </submittedName>
</protein>
<dbReference type="Pfam" id="PF07859">
    <property type="entry name" value="Abhydrolase_3"/>
    <property type="match status" value="1"/>
</dbReference>
<keyword evidence="2 5" id="KW-0378">Hydrolase</keyword>
<evidence type="ECO:0000259" key="4">
    <source>
        <dbReference type="Pfam" id="PF07859"/>
    </source>
</evidence>
<dbReference type="FunFam" id="3.40.50.1820:FF:000089">
    <property type="entry name" value="Alpha/beta hydrolase"/>
    <property type="match status" value="1"/>
</dbReference>
<feature type="active site" evidence="3">
    <location>
        <position position="159"/>
    </location>
</feature>
<dbReference type="InterPro" id="IPR029058">
    <property type="entry name" value="AB_hydrolase_fold"/>
</dbReference>
<dbReference type="SMR" id="X5ML69"/>
<name>X5ML69_9HYPH</name>
<dbReference type="InterPro" id="IPR033140">
    <property type="entry name" value="Lipase_GDXG_put_SER_AS"/>
</dbReference>
<dbReference type="GO" id="GO:0016787">
    <property type="term" value="F:hydrolase activity"/>
    <property type="evidence" value="ECO:0007669"/>
    <property type="project" value="UniProtKB-KW"/>
</dbReference>
<dbReference type="KEGG" id="pect:BN1012_Phect991"/>
<comment type="similarity">
    <text evidence="1">Belongs to the 'GDXG' lipolytic enzyme family.</text>
</comment>
<organism evidence="5 6">
    <name type="scientific">Candidatus Phaeomarinibacter ectocarpi</name>
    <dbReference type="NCBI Taxonomy" id="1458461"/>
    <lineage>
        <taxon>Bacteria</taxon>
        <taxon>Pseudomonadati</taxon>
        <taxon>Pseudomonadota</taxon>
        <taxon>Alphaproteobacteria</taxon>
        <taxon>Hyphomicrobiales</taxon>
        <taxon>Parvibaculaceae</taxon>
        <taxon>Candidatus Phaeomarinibacter</taxon>
    </lineage>
</organism>
<gene>
    <name evidence="5" type="ORF">BN1012_Phect991</name>
</gene>
<evidence type="ECO:0000313" key="5">
    <source>
        <dbReference type="EMBL" id="CDO59205.1"/>
    </source>
</evidence>
<dbReference type="ESTHER" id="9rhiz-x5ml69">
    <property type="family name" value="Hormone-sensitive_lipase_like"/>
</dbReference>
<evidence type="ECO:0000256" key="3">
    <source>
        <dbReference type="PROSITE-ProRule" id="PRU10038"/>
    </source>
</evidence>
<dbReference type="PATRIC" id="fig|1458461.3.peg.991"/>
<dbReference type="PANTHER" id="PTHR48081:SF8">
    <property type="entry name" value="ALPHA_BETA HYDROLASE FOLD-3 DOMAIN-CONTAINING PROTEIN-RELATED"/>
    <property type="match status" value="1"/>
</dbReference>
<dbReference type="SUPFAM" id="SSF53474">
    <property type="entry name" value="alpha/beta-Hydrolases"/>
    <property type="match status" value="1"/>
</dbReference>
<dbReference type="HOGENOM" id="CLU_012494_6_4_5"/>
<dbReference type="EC" id="3.1.1.-" evidence="5"/>
<dbReference type="PANTHER" id="PTHR48081">
    <property type="entry name" value="AB HYDROLASE SUPERFAMILY PROTEIN C4A8.06C"/>
    <property type="match status" value="1"/>
</dbReference>
<dbReference type="OrthoDB" id="9806180at2"/>
<dbReference type="AlphaFoldDB" id="X5ML69"/>
<sequence length="316" mass="33265">MSLDPQVEAMLAQLAENPAPKLWDLPLDDARATYEGMAAVLDLPDAPIGKTEDISIPGPAGDIPARVYTPVAGGSSSLPCLVFFHGGGFVIGNLVTHDALCRTLANEAGVRVVAVDYRLAPEHVYPAAADDCYAATKWVEANAGTLGIDPNSIAVAGDSAGGNLAAVVCLMAKAKKGPQIAFQMLIYPTTDFTDADQWGSRTEFAEGYFLEKETMRWFEGNYMGGNDAARSEPFASPLSADDLSGLPPAYVITAGFDPLRDEGKAYADALNAAGTKAEYVDYPGMIHGFFNMQGVLDVSKEAVKVAADKLAAALAH</sequence>
<evidence type="ECO:0000256" key="1">
    <source>
        <dbReference type="ARBA" id="ARBA00010515"/>
    </source>
</evidence>
<feature type="domain" description="Alpha/beta hydrolase fold-3" evidence="4">
    <location>
        <begin position="81"/>
        <end position="290"/>
    </location>
</feature>
<dbReference type="Gene3D" id="3.40.50.1820">
    <property type="entry name" value="alpha/beta hydrolase"/>
    <property type="match status" value="1"/>
</dbReference>
<dbReference type="RefSeq" id="WP_043949929.1">
    <property type="nucleotide sequence ID" value="NZ_HG966617.1"/>
</dbReference>
<keyword evidence="6" id="KW-1185">Reference proteome</keyword>
<proteinExistence type="inferred from homology"/>
<dbReference type="EMBL" id="HG966617">
    <property type="protein sequence ID" value="CDO59205.1"/>
    <property type="molecule type" value="Genomic_DNA"/>
</dbReference>
<dbReference type="PROSITE" id="PS01173">
    <property type="entry name" value="LIPASE_GDXG_HIS"/>
    <property type="match status" value="1"/>
</dbReference>
<evidence type="ECO:0000256" key="2">
    <source>
        <dbReference type="ARBA" id="ARBA00022801"/>
    </source>
</evidence>
<reference evidence="5 6" key="1">
    <citation type="journal article" date="2014" name="Front. Genet.">
        <title>Genome and metabolic network of "Candidatus Phaeomarinobacter ectocarpi" Ec32, a new candidate genus of Alphaproteobacteria frequently associated with brown algae.</title>
        <authorList>
            <person name="Dittami S.M."/>
            <person name="Barbeyron T."/>
            <person name="Boyen C."/>
            <person name="Cambefort J."/>
            <person name="Collet G."/>
            <person name="Delage L."/>
            <person name="Gobet A."/>
            <person name="Groisillier A."/>
            <person name="Leblanc C."/>
            <person name="Michel G."/>
            <person name="Scornet D."/>
            <person name="Siegel A."/>
            <person name="Tapia J.E."/>
            <person name="Tonon T."/>
        </authorList>
    </citation>
    <scope>NUCLEOTIDE SEQUENCE [LARGE SCALE GENOMIC DNA]</scope>
    <source>
        <strain evidence="5 6">Ec32</strain>
    </source>
</reference>
<dbReference type="STRING" id="1458461.BN1012_Phect991"/>
<accession>X5ML69</accession>
<dbReference type="InterPro" id="IPR002168">
    <property type="entry name" value="Lipase_GDXG_HIS_AS"/>
</dbReference>
<dbReference type="PROSITE" id="PS01174">
    <property type="entry name" value="LIPASE_GDXG_SER"/>
    <property type="match status" value="1"/>
</dbReference>
<dbReference type="InterPro" id="IPR013094">
    <property type="entry name" value="AB_hydrolase_3"/>
</dbReference>
<dbReference type="InterPro" id="IPR050300">
    <property type="entry name" value="GDXG_lipolytic_enzyme"/>
</dbReference>
<evidence type="ECO:0000313" key="6">
    <source>
        <dbReference type="Proteomes" id="UP000032160"/>
    </source>
</evidence>
<dbReference type="Proteomes" id="UP000032160">
    <property type="component" value="Chromosome I"/>
</dbReference>